<evidence type="ECO:0000256" key="7">
    <source>
        <dbReference type="SAM" id="MobiDB-lite"/>
    </source>
</evidence>
<reference evidence="8 9" key="1">
    <citation type="submission" date="2017-07" db="EMBL/GenBank/DDBJ databases">
        <title>An improved, manually edited Actinidia chinensis var. chinensis (kiwifruit) genome highlights the challenges associated with draft genomes and gene prediction in plants.</title>
        <authorList>
            <person name="Pilkington S."/>
            <person name="Crowhurst R."/>
            <person name="Hilario E."/>
            <person name="Nardozza S."/>
            <person name="Fraser L."/>
            <person name="Peng Y."/>
            <person name="Gunaseelan K."/>
            <person name="Simpson R."/>
            <person name="Tahir J."/>
            <person name="Deroles S."/>
            <person name="Templeton K."/>
            <person name="Luo Z."/>
            <person name="Davy M."/>
            <person name="Cheng C."/>
            <person name="Mcneilage M."/>
            <person name="Scaglione D."/>
            <person name="Liu Y."/>
            <person name="Zhang Q."/>
            <person name="Datson P."/>
            <person name="De Silva N."/>
            <person name="Gardiner S."/>
            <person name="Bassett H."/>
            <person name="Chagne D."/>
            <person name="Mccallum J."/>
            <person name="Dzierzon H."/>
            <person name="Deng C."/>
            <person name="Wang Y.-Y."/>
            <person name="Barron N."/>
            <person name="Manako K."/>
            <person name="Bowen J."/>
            <person name="Foster T."/>
            <person name="Erridge Z."/>
            <person name="Tiffin H."/>
            <person name="Waite C."/>
            <person name="Davies K."/>
            <person name="Grierson E."/>
            <person name="Laing W."/>
            <person name="Kirk R."/>
            <person name="Chen X."/>
            <person name="Wood M."/>
            <person name="Montefiori M."/>
            <person name="Brummell D."/>
            <person name="Schwinn K."/>
            <person name="Catanach A."/>
            <person name="Fullerton C."/>
            <person name="Li D."/>
            <person name="Meiyalaghan S."/>
            <person name="Nieuwenhuizen N."/>
            <person name="Read N."/>
            <person name="Prakash R."/>
            <person name="Hunter D."/>
            <person name="Zhang H."/>
            <person name="Mckenzie M."/>
            <person name="Knabel M."/>
            <person name="Harris A."/>
            <person name="Allan A."/>
            <person name="Chen A."/>
            <person name="Janssen B."/>
            <person name="Plunkett B."/>
            <person name="Dwamena C."/>
            <person name="Voogd C."/>
            <person name="Leif D."/>
            <person name="Lafferty D."/>
            <person name="Souleyre E."/>
            <person name="Varkonyi-Gasic E."/>
            <person name="Gambi F."/>
            <person name="Hanley J."/>
            <person name="Yao J.-L."/>
            <person name="Cheung J."/>
            <person name="David K."/>
            <person name="Warren B."/>
            <person name="Marsh K."/>
            <person name="Snowden K."/>
            <person name="Lin-Wang K."/>
            <person name="Brian L."/>
            <person name="Martinez-Sanchez M."/>
            <person name="Wang M."/>
            <person name="Ileperuma N."/>
            <person name="Macnee N."/>
            <person name="Campin R."/>
            <person name="Mcatee P."/>
            <person name="Drummond R."/>
            <person name="Espley R."/>
            <person name="Ireland H."/>
            <person name="Wu R."/>
            <person name="Atkinson R."/>
            <person name="Karunairetnam S."/>
            <person name="Bulley S."/>
            <person name="Chunkath S."/>
            <person name="Hanley Z."/>
            <person name="Storey R."/>
            <person name="Thrimawithana A."/>
            <person name="Thomson S."/>
            <person name="David C."/>
            <person name="Testolin R."/>
        </authorList>
    </citation>
    <scope>NUCLEOTIDE SEQUENCE [LARGE SCALE GENOMIC DNA]</scope>
    <source>
        <strain evidence="9">cv. Red5</strain>
        <tissue evidence="8">Young leaf</tissue>
    </source>
</reference>
<sequence length="287" mass="31829">MATPNQHDHNLKQMGFRFQDQDSSSTQSTGQSHHEVASIGESDPYGQSIISKQSGYNGAHGKPVVGQLKSAALMGTQDCVLPPSQVNYIPSFACIPLSYPDPYYSGLLTACGPRAMFRQIHHPQMLGIAPDRVPLPLDLPQDEPIYVNPKQYHAILRRRQYRAKLEAQNKLSKARKPYLHESRHLHALKRARGSGGRFVNTKKLEELKPSTANGQDMFASSQLHFSTNMSGAEVCQPEHCKEGASTTSCSDLTSVSNSDSVFRQQEFRFSVYPSCIGGNQHYLSVPR</sequence>
<keyword evidence="9" id="KW-1185">Reference proteome</keyword>
<dbReference type="Pfam" id="PF02045">
    <property type="entry name" value="CBFB_NFYA"/>
    <property type="match status" value="1"/>
</dbReference>
<dbReference type="PROSITE" id="PS51152">
    <property type="entry name" value="NFYA_HAP2_2"/>
    <property type="match status" value="1"/>
</dbReference>
<dbReference type="PANTHER" id="PTHR12632">
    <property type="entry name" value="TRANSCRIPTION FACTOR NF-Y ALPHA-RELATED"/>
    <property type="match status" value="1"/>
</dbReference>
<protein>
    <recommendedName>
        <fullName evidence="6">Nuclear transcription factor Y subunit</fullName>
    </recommendedName>
</protein>
<dbReference type="Proteomes" id="UP000241394">
    <property type="component" value="Chromosome LG23"/>
</dbReference>
<reference evidence="9" key="2">
    <citation type="journal article" date="2018" name="BMC Genomics">
        <title>A manually annotated Actinidia chinensis var. chinensis (kiwifruit) genome highlights the challenges associated with draft genomes and gene prediction in plants.</title>
        <authorList>
            <person name="Pilkington S.M."/>
            <person name="Crowhurst R."/>
            <person name="Hilario E."/>
            <person name="Nardozza S."/>
            <person name="Fraser L."/>
            <person name="Peng Y."/>
            <person name="Gunaseelan K."/>
            <person name="Simpson R."/>
            <person name="Tahir J."/>
            <person name="Deroles S.C."/>
            <person name="Templeton K."/>
            <person name="Luo Z."/>
            <person name="Davy M."/>
            <person name="Cheng C."/>
            <person name="McNeilage M."/>
            <person name="Scaglione D."/>
            <person name="Liu Y."/>
            <person name="Zhang Q."/>
            <person name="Datson P."/>
            <person name="De Silva N."/>
            <person name="Gardiner S.E."/>
            <person name="Bassett H."/>
            <person name="Chagne D."/>
            <person name="McCallum J."/>
            <person name="Dzierzon H."/>
            <person name="Deng C."/>
            <person name="Wang Y.Y."/>
            <person name="Barron L."/>
            <person name="Manako K."/>
            <person name="Bowen J."/>
            <person name="Foster T.M."/>
            <person name="Erridge Z.A."/>
            <person name="Tiffin H."/>
            <person name="Waite C.N."/>
            <person name="Davies K.M."/>
            <person name="Grierson E.P."/>
            <person name="Laing W.A."/>
            <person name="Kirk R."/>
            <person name="Chen X."/>
            <person name="Wood M."/>
            <person name="Montefiori M."/>
            <person name="Brummell D.A."/>
            <person name="Schwinn K.E."/>
            <person name="Catanach A."/>
            <person name="Fullerton C."/>
            <person name="Li D."/>
            <person name="Meiyalaghan S."/>
            <person name="Nieuwenhuizen N."/>
            <person name="Read N."/>
            <person name="Prakash R."/>
            <person name="Hunter D."/>
            <person name="Zhang H."/>
            <person name="McKenzie M."/>
            <person name="Knabel M."/>
            <person name="Harris A."/>
            <person name="Allan A.C."/>
            <person name="Gleave A."/>
            <person name="Chen A."/>
            <person name="Janssen B.J."/>
            <person name="Plunkett B."/>
            <person name="Ampomah-Dwamena C."/>
            <person name="Voogd C."/>
            <person name="Leif D."/>
            <person name="Lafferty D."/>
            <person name="Souleyre E.J.F."/>
            <person name="Varkonyi-Gasic E."/>
            <person name="Gambi F."/>
            <person name="Hanley J."/>
            <person name="Yao J.L."/>
            <person name="Cheung J."/>
            <person name="David K.M."/>
            <person name="Warren B."/>
            <person name="Marsh K."/>
            <person name="Snowden K.C."/>
            <person name="Lin-Wang K."/>
            <person name="Brian L."/>
            <person name="Martinez-Sanchez M."/>
            <person name="Wang M."/>
            <person name="Ileperuma N."/>
            <person name="Macnee N."/>
            <person name="Campin R."/>
            <person name="McAtee P."/>
            <person name="Drummond R.S.M."/>
            <person name="Espley R.V."/>
            <person name="Ireland H.S."/>
            <person name="Wu R."/>
            <person name="Atkinson R.G."/>
            <person name="Karunairetnam S."/>
            <person name="Bulley S."/>
            <person name="Chunkath S."/>
            <person name="Hanley Z."/>
            <person name="Storey R."/>
            <person name="Thrimawithana A.H."/>
            <person name="Thomson S."/>
            <person name="David C."/>
            <person name="Testolin R."/>
            <person name="Huang H."/>
            <person name="Hellens R.P."/>
            <person name="Schaffer R.J."/>
        </authorList>
    </citation>
    <scope>NUCLEOTIDE SEQUENCE [LARGE SCALE GENOMIC DNA]</scope>
    <source>
        <strain evidence="9">cv. Red5</strain>
    </source>
</reference>
<evidence type="ECO:0000313" key="8">
    <source>
        <dbReference type="EMBL" id="PSR96934.1"/>
    </source>
</evidence>
<dbReference type="FunCoup" id="A0A2R6PV02">
    <property type="interactions" value="161"/>
</dbReference>
<dbReference type="SMART" id="SM00521">
    <property type="entry name" value="CBF"/>
    <property type="match status" value="1"/>
</dbReference>
<dbReference type="Gene3D" id="6.10.250.2430">
    <property type="match status" value="1"/>
</dbReference>
<evidence type="ECO:0000313" key="9">
    <source>
        <dbReference type="Proteomes" id="UP000241394"/>
    </source>
</evidence>
<evidence type="ECO:0000256" key="2">
    <source>
        <dbReference type="ARBA" id="ARBA00023015"/>
    </source>
</evidence>
<name>A0A2R6PV02_ACTCC</name>
<comment type="subunit">
    <text evidence="6">Heterotrimer.</text>
</comment>
<dbReference type="AlphaFoldDB" id="A0A2R6PV02"/>
<evidence type="ECO:0000256" key="1">
    <source>
        <dbReference type="ARBA" id="ARBA00004123"/>
    </source>
</evidence>
<dbReference type="OrthoDB" id="1097733at2759"/>
<organism evidence="8 9">
    <name type="scientific">Actinidia chinensis var. chinensis</name>
    <name type="common">Chinese soft-hair kiwi</name>
    <dbReference type="NCBI Taxonomy" id="1590841"/>
    <lineage>
        <taxon>Eukaryota</taxon>
        <taxon>Viridiplantae</taxon>
        <taxon>Streptophyta</taxon>
        <taxon>Embryophyta</taxon>
        <taxon>Tracheophyta</taxon>
        <taxon>Spermatophyta</taxon>
        <taxon>Magnoliopsida</taxon>
        <taxon>eudicotyledons</taxon>
        <taxon>Gunneridae</taxon>
        <taxon>Pentapetalae</taxon>
        <taxon>asterids</taxon>
        <taxon>Ericales</taxon>
        <taxon>Actinidiaceae</taxon>
        <taxon>Actinidia</taxon>
    </lineage>
</organism>
<dbReference type="GO" id="GO:0003700">
    <property type="term" value="F:DNA-binding transcription factor activity"/>
    <property type="evidence" value="ECO:0007669"/>
    <property type="project" value="UniProtKB-UniRule"/>
</dbReference>
<keyword evidence="5 6" id="KW-0539">Nucleus</keyword>
<evidence type="ECO:0000256" key="6">
    <source>
        <dbReference type="RuleBase" id="RU367155"/>
    </source>
</evidence>
<evidence type="ECO:0000256" key="3">
    <source>
        <dbReference type="ARBA" id="ARBA00023125"/>
    </source>
</evidence>
<keyword evidence="3 6" id="KW-0238">DNA-binding</keyword>
<evidence type="ECO:0000256" key="4">
    <source>
        <dbReference type="ARBA" id="ARBA00023163"/>
    </source>
</evidence>
<accession>A0A2R6PV02</accession>
<keyword evidence="4 6" id="KW-0804">Transcription</keyword>
<evidence type="ECO:0000256" key="5">
    <source>
        <dbReference type="ARBA" id="ARBA00023242"/>
    </source>
</evidence>
<dbReference type="EMBL" id="NKQK01000023">
    <property type="protein sequence ID" value="PSR96934.1"/>
    <property type="molecule type" value="Genomic_DNA"/>
</dbReference>
<comment type="function">
    <text evidence="6">Component of the sequence-specific heterotrimeric transcription factor (NF-Y) which specifically recognizes a 5'-CCAAT-3' box motif found in the promoters of its target genes.</text>
</comment>
<dbReference type="InParanoid" id="A0A2R6PV02"/>
<feature type="compositionally biased region" description="Low complexity" evidence="7">
    <location>
        <begin position="21"/>
        <end position="31"/>
    </location>
</feature>
<dbReference type="OMA" id="PRQDFRF"/>
<dbReference type="GO" id="GO:0003677">
    <property type="term" value="F:DNA binding"/>
    <property type="evidence" value="ECO:0007669"/>
    <property type="project" value="UniProtKB-KW"/>
</dbReference>
<dbReference type="Gramene" id="PSR96934">
    <property type="protein sequence ID" value="PSR96934"/>
    <property type="gene ID" value="CEY00_Acc26990"/>
</dbReference>
<dbReference type="InterPro" id="IPR001289">
    <property type="entry name" value="NFYA"/>
</dbReference>
<dbReference type="STRING" id="1590841.A0A2R6PV02"/>
<proteinExistence type="inferred from homology"/>
<feature type="region of interest" description="Disordered" evidence="7">
    <location>
        <begin position="19"/>
        <end position="53"/>
    </location>
</feature>
<comment type="subcellular location">
    <subcellularLocation>
        <location evidence="1 6">Nucleus</location>
    </subcellularLocation>
</comment>
<dbReference type="PRINTS" id="PR00616">
    <property type="entry name" value="CCAATSUBUNTB"/>
</dbReference>
<gene>
    <name evidence="8" type="ORF">CEY00_Acc26990</name>
</gene>
<comment type="caution">
    <text evidence="8">The sequence shown here is derived from an EMBL/GenBank/DDBJ whole genome shotgun (WGS) entry which is preliminary data.</text>
</comment>
<dbReference type="GO" id="GO:0005634">
    <property type="term" value="C:nucleus"/>
    <property type="evidence" value="ECO:0007669"/>
    <property type="project" value="UniProtKB-SubCell"/>
</dbReference>
<comment type="similarity">
    <text evidence="6">Belongs to the NFYA/HAP2 subunit family.</text>
</comment>
<keyword evidence="2 6" id="KW-0805">Transcription regulation</keyword>